<dbReference type="PANTHER" id="PTHR46586">
    <property type="entry name" value="ANKYRIN REPEAT-CONTAINING PROTEIN"/>
    <property type="match status" value="1"/>
</dbReference>
<dbReference type="AlphaFoldDB" id="A0AAD3HA03"/>
<evidence type="ECO:0000313" key="2">
    <source>
        <dbReference type="EMBL" id="GFH55443.1"/>
    </source>
</evidence>
<organism evidence="2 3">
    <name type="scientific">Chaetoceros tenuissimus</name>
    <dbReference type="NCBI Taxonomy" id="426638"/>
    <lineage>
        <taxon>Eukaryota</taxon>
        <taxon>Sar</taxon>
        <taxon>Stramenopiles</taxon>
        <taxon>Ochrophyta</taxon>
        <taxon>Bacillariophyta</taxon>
        <taxon>Coscinodiscophyceae</taxon>
        <taxon>Chaetocerotophycidae</taxon>
        <taxon>Chaetocerotales</taxon>
        <taxon>Chaetocerotaceae</taxon>
        <taxon>Chaetoceros</taxon>
    </lineage>
</organism>
<evidence type="ECO:0000313" key="3">
    <source>
        <dbReference type="Proteomes" id="UP001054902"/>
    </source>
</evidence>
<comment type="caution">
    <text evidence="2">The sequence shown here is derived from an EMBL/GenBank/DDBJ whole genome shotgun (WGS) entry which is preliminary data.</text>
</comment>
<gene>
    <name evidence="2" type="ORF">CTEN210_11919</name>
</gene>
<dbReference type="SUPFAM" id="SSF140860">
    <property type="entry name" value="Pseudo ankyrin repeat-like"/>
    <property type="match status" value="1"/>
</dbReference>
<sequence length="674" mass="78477">MESLKKKRRVDTDELMTTLSKAEDHESTPSSSSTRISSLRSKLMKLSHEYPELNDIKEFSKTLATLKVKEHEYENEEKCPLYKLPQDLFNKCLSFLDKSYGFVAPVSKHFHKSYKLTFNENTETRADFEGLSKEAGVYLVESFPHEISCPSSEYSSVGRYLFGKDSRKNKGSRQVSFSCKDYLMHKAARQGNLDVYKHFLGNGYEVLNAQNEHLPLFQKLGENGHLHLLQYLNKEHHFFQGLCYSAIGAARGGHVDIVKWMHSEVDCFNSENQESFIDTFVKEALEYGQIEILTWIDKNIVYDIHISTEMILDSKNFESVQFFVEKDWFDDWSETDIIATENMDIIKYFVDRGLQMSEESIEVAIGCQNFEILKYLLSIGIEWTDDDGMDLGSILDRFEMMKLRFESDGVWNDGVNIHSCIMTQEKNFHIGMLKYLHEHQCPLVEHGMVNEYADQLLHSLMSLQQIDILKYMHCKMSDVLYFKEGILYSAIQCKWFEGMKYILRNCEGYGLPNLNLILNEFDDIEILQYCQSHSKMKWDIESNDSFYDVILTIAEKKDSDQFLESLIFDKDFEIPVFANLMNVAKWFNHREDILQLLYDRRFPLKDSMREAVQNNVKVVKFLEDKGQKINAGHIQIAIAALAINRCKDDGIEIISYLIKKKCPQNKTLMDFPSI</sequence>
<protein>
    <recommendedName>
        <fullName evidence="4">Ankyrin repeat protein</fullName>
    </recommendedName>
</protein>
<evidence type="ECO:0008006" key="4">
    <source>
        <dbReference type="Google" id="ProtNLM"/>
    </source>
</evidence>
<dbReference type="EMBL" id="BLLK01000049">
    <property type="protein sequence ID" value="GFH55443.1"/>
    <property type="molecule type" value="Genomic_DNA"/>
</dbReference>
<dbReference type="Gene3D" id="1.25.40.20">
    <property type="entry name" value="Ankyrin repeat-containing domain"/>
    <property type="match status" value="1"/>
</dbReference>
<accession>A0AAD3HA03</accession>
<evidence type="ECO:0000256" key="1">
    <source>
        <dbReference type="SAM" id="MobiDB-lite"/>
    </source>
</evidence>
<dbReference type="Proteomes" id="UP001054902">
    <property type="component" value="Unassembled WGS sequence"/>
</dbReference>
<keyword evidence="3" id="KW-1185">Reference proteome</keyword>
<proteinExistence type="predicted"/>
<feature type="region of interest" description="Disordered" evidence="1">
    <location>
        <begin position="1"/>
        <end position="36"/>
    </location>
</feature>
<name>A0AAD3HA03_9STRA</name>
<dbReference type="InterPro" id="IPR036770">
    <property type="entry name" value="Ankyrin_rpt-contain_sf"/>
</dbReference>
<dbReference type="InterPro" id="IPR052050">
    <property type="entry name" value="SecEffector_AnkRepeat"/>
</dbReference>
<dbReference type="PANTHER" id="PTHR46586:SF3">
    <property type="entry name" value="ANKYRIN REPEAT-CONTAINING PROTEIN"/>
    <property type="match status" value="1"/>
</dbReference>
<reference evidence="2 3" key="1">
    <citation type="journal article" date="2021" name="Sci. Rep.">
        <title>The genome of the diatom Chaetoceros tenuissimus carries an ancient integrated fragment of an extant virus.</title>
        <authorList>
            <person name="Hongo Y."/>
            <person name="Kimura K."/>
            <person name="Takaki Y."/>
            <person name="Yoshida Y."/>
            <person name="Baba S."/>
            <person name="Kobayashi G."/>
            <person name="Nagasaki K."/>
            <person name="Hano T."/>
            <person name="Tomaru Y."/>
        </authorList>
    </citation>
    <scope>NUCLEOTIDE SEQUENCE [LARGE SCALE GENOMIC DNA]</scope>
    <source>
        <strain evidence="2 3">NIES-3715</strain>
    </source>
</reference>